<feature type="compositionally biased region" description="Polar residues" evidence="2">
    <location>
        <begin position="849"/>
        <end position="871"/>
    </location>
</feature>
<dbReference type="EMBL" id="CAXITT010000177">
    <property type="protein sequence ID" value="CAL1534626.1"/>
    <property type="molecule type" value="Genomic_DNA"/>
</dbReference>
<dbReference type="PANTHER" id="PTHR18911">
    <property type="entry name" value="CTCL TUMOR ANTIGEN HD-CL-01"/>
    <property type="match status" value="1"/>
</dbReference>
<keyword evidence="1" id="KW-0175">Coiled coil</keyword>
<feature type="coiled-coil region" evidence="1">
    <location>
        <begin position="307"/>
        <end position="334"/>
    </location>
</feature>
<reference evidence="3 4" key="1">
    <citation type="submission" date="2024-04" db="EMBL/GenBank/DDBJ databases">
        <authorList>
            <consortium name="Genoscope - CEA"/>
            <person name="William W."/>
        </authorList>
    </citation>
    <scope>NUCLEOTIDE SEQUENCE [LARGE SCALE GENOMIC DNA]</scope>
</reference>
<feature type="non-terminal residue" evidence="3">
    <location>
        <position position="1"/>
    </location>
</feature>
<feature type="compositionally biased region" description="Basic and acidic residues" evidence="2">
    <location>
        <begin position="834"/>
        <end position="843"/>
    </location>
</feature>
<evidence type="ECO:0000313" key="3">
    <source>
        <dbReference type="EMBL" id="CAL1534626.1"/>
    </source>
</evidence>
<feature type="compositionally biased region" description="Low complexity" evidence="2">
    <location>
        <begin position="219"/>
        <end position="233"/>
    </location>
</feature>
<evidence type="ECO:0000313" key="4">
    <source>
        <dbReference type="Proteomes" id="UP001497497"/>
    </source>
</evidence>
<evidence type="ECO:0000256" key="1">
    <source>
        <dbReference type="SAM" id="Coils"/>
    </source>
</evidence>
<feature type="region of interest" description="Disordered" evidence="2">
    <location>
        <begin position="834"/>
        <end position="871"/>
    </location>
</feature>
<dbReference type="Gene3D" id="1.10.287.1490">
    <property type="match status" value="1"/>
</dbReference>
<feature type="coiled-coil region" evidence="1">
    <location>
        <begin position="903"/>
        <end position="930"/>
    </location>
</feature>
<dbReference type="PANTHER" id="PTHR18911:SF5">
    <property type="entry name" value="COILED-COIL DOMAIN-CONTAINING PROTEIN 186"/>
    <property type="match status" value="1"/>
</dbReference>
<proteinExistence type="predicted"/>
<sequence length="955" mass="109292">TDQEQIISDGLDLQIPECDRDTACQQILQSGNDSSAFKQATEVSVFCQEETCDKNYDSTQIVTSSESKTNLLKSENIMLSPAQELPEKISTPASSEVLNINSSVAQTGSVSAFLSTSNEDCSNPNHSLDSSYHLPVLISSHQDISAESGQPALEYRSKNQVIIAQPISPPISISTHMNENPSTTITDNKRCLAADDTISLSLSKTQYKSSSLENFVLPSSSHSSTSNSSNHSSPARAASCQSLNMDTSHFHRELALLESDDEDELLHELDAELLARPKIRSSQSSLAQRLMSGEIRPSLNGLQAFDIRQLQALNRQLLEQLKIRDEEINRLKSDREMQRMEIAQLHMKFNESENTIIVSPSPCADDLYLPQIKELENTITQQENELKALREKLANHDVAAKRAVTTLQNELKARVDQVTKMYEECLKEKHMTVVKFAESENKYMEAKRIIDRGEAKIKEMLKDKESMMAAVKTAKSDKQRLVVSFETKCTEISNLNKEFEKMKEAVSSSEYRIKWFQNKLKDELEQHKETKVNLEKTSAKLKEAREETEVIRKECQAIVKRYQESEEIKSNSLDKELKIKETELRTQMQEKNDTEEIHQMTKRELDSLKAQHKDVLEEAKTLKDKVHCLEDERQQNHRMIENYQEIMQRQKTDNAGLKSQISSLTTLEEDYKRAQDMIQALDKDINDLKIVNRDLQKDMESCRERESKMLTLQSELSRSNALLRSENSNLSNKASTLSTEVEQLKMQLQELDTTVKNLTEKYHFEKSKKQEELDRMSASLAEQIKECDVISVVRYTCSDYKQKWEDEMDNSKTLKRRHANNIKDLTRQLQQVRRKLESQEGKGDACSMGSRTNSNGSLNSVDNSQHSQTAHQAPVQEFRVITEQVEVDKQVLIERIVRLQKAHARKNEKLEFLGEHIQQLLEEIKKKNKIIQTYVLREDAGTLSSEEMDSNKVRV</sequence>
<dbReference type="GO" id="GO:0099518">
    <property type="term" value="P:vesicle cytoskeletal trafficking"/>
    <property type="evidence" value="ECO:0007669"/>
    <property type="project" value="TreeGrafter"/>
</dbReference>
<dbReference type="GO" id="GO:0031267">
    <property type="term" value="F:small GTPase binding"/>
    <property type="evidence" value="ECO:0007669"/>
    <property type="project" value="TreeGrafter"/>
</dbReference>
<feature type="coiled-coil region" evidence="1">
    <location>
        <begin position="372"/>
        <end position="428"/>
    </location>
</feature>
<organism evidence="3 4">
    <name type="scientific">Lymnaea stagnalis</name>
    <name type="common">Great pond snail</name>
    <name type="synonym">Helix stagnalis</name>
    <dbReference type="NCBI Taxonomy" id="6523"/>
    <lineage>
        <taxon>Eukaryota</taxon>
        <taxon>Metazoa</taxon>
        <taxon>Spiralia</taxon>
        <taxon>Lophotrochozoa</taxon>
        <taxon>Mollusca</taxon>
        <taxon>Gastropoda</taxon>
        <taxon>Heterobranchia</taxon>
        <taxon>Euthyneura</taxon>
        <taxon>Panpulmonata</taxon>
        <taxon>Hygrophila</taxon>
        <taxon>Lymnaeoidea</taxon>
        <taxon>Lymnaeidae</taxon>
        <taxon>Lymnaea</taxon>
    </lineage>
</organism>
<dbReference type="Proteomes" id="UP001497497">
    <property type="component" value="Unassembled WGS sequence"/>
</dbReference>
<dbReference type="GO" id="GO:0005802">
    <property type="term" value="C:trans-Golgi network"/>
    <property type="evidence" value="ECO:0007669"/>
    <property type="project" value="TreeGrafter"/>
</dbReference>
<accession>A0AAV2HQM2</accession>
<evidence type="ECO:0000256" key="2">
    <source>
        <dbReference type="SAM" id="MobiDB-lite"/>
    </source>
</evidence>
<feature type="non-terminal residue" evidence="3">
    <location>
        <position position="955"/>
    </location>
</feature>
<keyword evidence="4" id="KW-1185">Reference proteome</keyword>
<protein>
    <submittedName>
        <fullName evidence="3">Uncharacterized protein</fullName>
    </submittedName>
</protein>
<dbReference type="AlphaFoldDB" id="A0AAV2HQM2"/>
<comment type="caution">
    <text evidence="3">The sequence shown here is derived from an EMBL/GenBank/DDBJ whole genome shotgun (WGS) entry which is preliminary data.</text>
</comment>
<dbReference type="InterPro" id="IPR038830">
    <property type="entry name" value="CCDC186"/>
</dbReference>
<name>A0AAV2HQM2_LYMST</name>
<feature type="region of interest" description="Disordered" evidence="2">
    <location>
        <begin position="217"/>
        <end position="239"/>
    </location>
</feature>
<gene>
    <name evidence="3" type="ORF">GSLYS_00008586001</name>
</gene>
<feature type="coiled-coil region" evidence="1">
    <location>
        <begin position="517"/>
        <end position="561"/>
    </location>
</feature>